<dbReference type="InterPro" id="IPR011009">
    <property type="entry name" value="Kinase-like_dom_sf"/>
</dbReference>
<dbReference type="SUPFAM" id="SSF56112">
    <property type="entry name" value="Protein kinase-like (PK-like)"/>
    <property type="match status" value="1"/>
</dbReference>
<dbReference type="PROSITE" id="PS50011">
    <property type="entry name" value="PROTEIN_KINASE_DOM"/>
    <property type="match status" value="1"/>
</dbReference>
<dbReference type="GO" id="GO:0005886">
    <property type="term" value="C:plasma membrane"/>
    <property type="evidence" value="ECO:0007669"/>
    <property type="project" value="TreeGrafter"/>
</dbReference>
<proteinExistence type="predicted"/>
<keyword evidence="4" id="KW-1185">Reference proteome</keyword>
<name>A0AAN9TSK1_9HEMI</name>
<feature type="compositionally biased region" description="Pro residues" evidence="1">
    <location>
        <begin position="148"/>
        <end position="157"/>
    </location>
</feature>
<gene>
    <name evidence="3" type="ORF">V9T40_005695</name>
</gene>
<feature type="compositionally biased region" description="Polar residues" evidence="1">
    <location>
        <begin position="189"/>
        <end position="200"/>
    </location>
</feature>
<dbReference type="InterPro" id="IPR000719">
    <property type="entry name" value="Prot_kinase_dom"/>
</dbReference>
<dbReference type="FunFam" id="1.10.510.10:FF:000986">
    <property type="entry name" value="Protein tyrosine kinase 2aa"/>
    <property type="match status" value="1"/>
</dbReference>
<evidence type="ECO:0000313" key="4">
    <source>
        <dbReference type="Proteomes" id="UP001367676"/>
    </source>
</evidence>
<feature type="region of interest" description="Disordered" evidence="1">
    <location>
        <begin position="219"/>
        <end position="239"/>
    </location>
</feature>
<dbReference type="PANTHER" id="PTHR24416:SF481">
    <property type="entry name" value="TIE-LIKE RECEPTOR TYROSINE KINASE"/>
    <property type="match status" value="1"/>
</dbReference>
<dbReference type="EMBL" id="JBBCAQ010000003">
    <property type="protein sequence ID" value="KAK7604509.1"/>
    <property type="molecule type" value="Genomic_DNA"/>
</dbReference>
<dbReference type="Gene3D" id="1.10.510.10">
    <property type="entry name" value="Transferase(Phosphotransferase) domain 1"/>
    <property type="match status" value="1"/>
</dbReference>
<evidence type="ECO:0000259" key="2">
    <source>
        <dbReference type="PROSITE" id="PS50011"/>
    </source>
</evidence>
<feature type="compositionally biased region" description="Basic and acidic residues" evidence="1">
    <location>
        <begin position="161"/>
        <end position="171"/>
    </location>
</feature>
<feature type="compositionally biased region" description="Polar residues" evidence="1">
    <location>
        <begin position="219"/>
        <end position="229"/>
    </location>
</feature>
<reference evidence="3 4" key="1">
    <citation type="submission" date="2024-03" db="EMBL/GenBank/DDBJ databases">
        <title>Adaptation during the transition from Ophiocordyceps entomopathogen to insect associate is accompanied by gene loss and intensified selection.</title>
        <authorList>
            <person name="Ward C.M."/>
            <person name="Onetto C.A."/>
            <person name="Borneman A.R."/>
        </authorList>
    </citation>
    <scope>NUCLEOTIDE SEQUENCE [LARGE SCALE GENOMIC DNA]</scope>
    <source>
        <strain evidence="3">AWRI1</strain>
        <tissue evidence="3">Single Adult Female</tissue>
    </source>
</reference>
<comment type="caution">
    <text evidence="3">The sequence shown here is derived from an EMBL/GenBank/DDBJ whole genome shotgun (WGS) entry which is preliminary data.</text>
</comment>
<dbReference type="GO" id="GO:0004714">
    <property type="term" value="F:transmembrane receptor protein tyrosine kinase activity"/>
    <property type="evidence" value="ECO:0007669"/>
    <property type="project" value="TreeGrafter"/>
</dbReference>
<organism evidence="3 4">
    <name type="scientific">Parthenolecanium corni</name>
    <dbReference type="NCBI Taxonomy" id="536013"/>
    <lineage>
        <taxon>Eukaryota</taxon>
        <taxon>Metazoa</taxon>
        <taxon>Ecdysozoa</taxon>
        <taxon>Arthropoda</taxon>
        <taxon>Hexapoda</taxon>
        <taxon>Insecta</taxon>
        <taxon>Pterygota</taxon>
        <taxon>Neoptera</taxon>
        <taxon>Paraneoptera</taxon>
        <taxon>Hemiptera</taxon>
        <taxon>Sternorrhyncha</taxon>
        <taxon>Coccoidea</taxon>
        <taxon>Coccidae</taxon>
        <taxon>Parthenolecanium</taxon>
    </lineage>
</organism>
<dbReference type="PANTHER" id="PTHR24416">
    <property type="entry name" value="TYROSINE-PROTEIN KINASE RECEPTOR"/>
    <property type="match status" value="1"/>
</dbReference>
<feature type="region of interest" description="Disordered" evidence="1">
    <location>
        <begin position="140"/>
        <end position="202"/>
    </location>
</feature>
<dbReference type="AlphaFoldDB" id="A0AAN9TSK1"/>
<dbReference type="InterPro" id="IPR001245">
    <property type="entry name" value="Ser-Thr/Tyr_kinase_cat_dom"/>
</dbReference>
<evidence type="ECO:0000256" key="1">
    <source>
        <dbReference type="SAM" id="MobiDB-lite"/>
    </source>
</evidence>
<dbReference type="InterPro" id="IPR050122">
    <property type="entry name" value="RTK"/>
</dbReference>
<feature type="compositionally biased region" description="Basic and acidic residues" evidence="1">
    <location>
        <begin position="178"/>
        <end position="188"/>
    </location>
</feature>
<dbReference type="GO" id="GO:0043235">
    <property type="term" value="C:receptor complex"/>
    <property type="evidence" value="ECO:0007669"/>
    <property type="project" value="TreeGrafter"/>
</dbReference>
<evidence type="ECO:0000313" key="3">
    <source>
        <dbReference type="EMBL" id="KAK7604509.1"/>
    </source>
</evidence>
<protein>
    <recommendedName>
        <fullName evidence="2">Protein kinase domain-containing protein</fullName>
    </recommendedName>
</protein>
<dbReference type="GO" id="GO:0007169">
    <property type="term" value="P:cell surface receptor protein tyrosine kinase signaling pathway"/>
    <property type="evidence" value="ECO:0007669"/>
    <property type="project" value="TreeGrafter"/>
</dbReference>
<sequence>MLNPNLRPVHLGAFFTFFRPYLAGQEPPPKTVSGFVFSDLENPHTKNETANGVFKSSRIVFPSPAEEKRFRQRWDNLTLASKLKSASNSAAVAAAGTSENDSDVSAKKTKNIIEEIVRQTQHPVKKQIKYKRLRYLSSADQNNGTKLGPPPAPPPTSSPVDESKDDTKDFKPAAFKFTDSDSFRRHPSNETSGGPSSTSPRLVHDAKVQTAADTIFSSSQRTTAVQNGVPSHRKKRRRLPTSASIVVPLAMSTYEQQPLHHHHVPRDPHNDPFLDFGKKISVTAASYGRTPHANTIEGVRSPVVRFGAASAAAEEPDGDKTDRLFVAGSSLQQNYYRGSVVKPTPAGSGILNTSLCVPNHRTGPLLRPGFAAKGSKREIDANGTLCRLENGASSVEGVERGARPKVELPVTSTAVMSTSELPFSAVVSSSPSTTSNPATHQLTTKILSTAVITSVSIKSNERISRHKLGSSTSTPVKDVRTLFELPTTFHRKAEITSSSKPFELRISEPYMLIMEYVMYGKLLSFLRDHRTRTHYFNFSDNGDTLTSRDLTVFAYCVARGMEYLQNKQGALPIRWMSPESLQYSCYNHKTDVWSFGILMWEIVTLGSMPYASMGARLVMRKVKEGYRLEKPKYCKMQLFNVISKCWHADPNKRPTFTELKQELYELLENPEHLGNYVDLEGLAEDMNQIVHGSHNEKFII</sequence>
<dbReference type="GO" id="GO:0005524">
    <property type="term" value="F:ATP binding"/>
    <property type="evidence" value="ECO:0007669"/>
    <property type="project" value="InterPro"/>
</dbReference>
<accession>A0AAN9TSK1</accession>
<dbReference type="Proteomes" id="UP001367676">
    <property type="component" value="Unassembled WGS sequence"/>
</dbReference>
<dbReference type="Pfam" id="PF07714">
    <property type="entry name" value="PK_Tyr_Ser-Thr"/>
    <property type="match status" value="1"/>
</dbReference>
<feature type="domain" description="Protein kinase" evidence="2">
    <location>
        <begin position="340"/>
        <end position="667"/>
    </location>
</feature>